<dbReference type="Proteomes" id="UP000790377">
    <property type="component" value="Unassembled WGS sequence"/>
</dbReference>
<comment type="caution">
    <text evidence="1">The sequence shown here is derived from an EMBL/GenBank/DDBJ whole genome shotgun (WGS) entry which is preliminary data.</text>
</comment>
<keyword evidence="2" id="KW-1185">Reference proteome</keyword>
<organism evidence="1 2">
    <name type="scientific">Hygrophoropsis aurantiaca</name>
    <dbReference type="NCBI Taxonomy" id="72124"/>
    <lineage>
        <taxon>Eukaryota</taxon>
        <taxon>Fungi</taxon>
        <taxon>Dikarya</taxon>
        <taxon>Basidiomycota</taxon>
        <taxon>Agaricomycotina</taxon>
        <taxon>Agaricomycetes</taxon>
        <taxon>Agaricomycetidae</taxon>
        <taxon>Boletales</taxon>
        <taxon>Coniophorineae</taxon>
        <taxon>Hygrophoropsidaceae</taxon>
        <taxon>Hygrophoropsis</taxon>
    </lineage>
</organism>
<name>A0ACB8ALK2_9AGAM</name>
<gene>
    <name evidence="1" type="ORF">BJ138DRAFT_478067</name>
</gene>
<proteinExistence type="predicted"/>
<evidence type="ECO:0000313" key="1">
    <source>
        <dbReference type="EMBL" id="KAH7914127.1"/>
    </source>
</evidence>
<accession>A0ACB8ALK2</accession>
<sequence length="141" mass="15364">MLCCLNFPRIMLCFPQWSLCASIGFSLTATVFAIYTLLLIAYDYPPGPPVQSTVLPPGPIGQAGYSVMLVGECFSNPSYPVILLFYKPPQIVSRSSPSPLPSHCGYIQDLDFKKSHACPLSFEVIILVADISERIQCSGSV</sequence>
<dbReference type="EMBL" id="MU267618">
    <property type="protein sequence ID" value="KAH7914127.1"/>
    <property type="molecule type" value="Genomic_DNA"/>
</dbReference>
<evidence type="ECO:0000313" key="2">
    <source>
        <dbReference type="Proteomes" id="UP000790377"/>
    </source>
</evidence>
<protein>
    <submittedName>
        <fullName evidence="1">Uncharacterized protein</fullName>
    </submittedName>
</protein>
<reference evidence="1" key="1">
    <citation type="journal article" date="2021" name="New Phytol.">
        <title>Evolutionary innovations through gain and loss of genes in the ectomycorrhizal Boletales.</title>
        <authorList>
            <person name="Wu G."/>
            <person name="Miyauchi S."/>
            <person name="Morin E."/>
            <person name="Kuo A."/>
            <person name="Drula E."/>
            <person name="Varga T."/>
            <person name="Kohler A."/>
            <person name="Feng B."/>
            <person name="Cao Y."/>
            <person name="Lipzen A."/>
            <person name="Daum C."/>
            <person name="Hundley H."/>
            <person name="Pangilinan J."/>
            <person name="Johnson J."/>
            <person name="Barry K."/>
            <person name="LaButti K."/>
            <person name="Ng V."/>
            <person name="Ahrendt S."/>
            <person name="Min B."/>
            <person name="Choi I.G."/>
            <person name="Park H."/>
            <person name="Plett J.M."/>
            <person name="Magnuson J."/>
            <person name="Spatafora J.W."/>
            <person name="Nagy L.G."/>
            <person name="Henrissat B."/>
            <person name="Grigoriev I.V."/>
            <person name="Yang Z.L."/>
            <person name="Xu J."/>
            <person name="Martin F.M."/>
        </authorList>
    </citation>
    <scope>NUCLEOTIDE SEQUENCE</scope>
    <source>
        <strain evidence="1">ATCC 28755</strain>
    </source>
</reference>